<dbReference type="Pfam" id="PF02746">
    <property type="entry name" value="MR_MLE_N"/>
    <property type="match status" value="1"/>
</dbReference>
<dbReference type="SUPFAM" id="SSF54826">
    <property type="entry name" value="Enolase N-terminal domain-like"/>
    <property type="match status" value="1"/>
</dbReference>
<dbReference type="Gene3D" id="3.30.390.10">
    <property type="entry name" value="Enolase-like, N-terminal domain"/>
    <property type="match status" value="1"/>
</dbReference>
<evidence type="ECO:0000313" key="6">
    <source>
        <dbReference type="Proteomes" id="UP000246352"/>
    </source>
</evidence>
<proteinExistence type="predicted"/>
<dbReference type="InterPro" id="IPR046945">
    <property type="entry name" value="RHMD-like"/>
</dbReference>
<evidence type="ECO:0000256" key="1">
    <source>
        <dbReference type="ARBA" id="ARBA00001946"/>
    </source>
</evidence>
<dbReference type="GO" id="GO:0000287">
    <property type="term" value="F:magnesium ion binding"/>
    <property type="evidence" value="ECO:0007669"/>
    <property type="project" value="UniProtKB-ARBA"/>
</dbReference>
<reference evidence="5 6" key="1">
    <citation type="submission" date="2018-05" db="EMBL/GenBank/DDBJ databases">
        <title>Genomic Encyclopedia of Type Strains, Phase IV (KMG-IV): sequencing the most valuable type-strain genomes for metagenomic binning, comparative biology and taxonomic classification.</title>
        <authorList>
            <person name="Goeker M."/>
        </authorList>
    </citation>
    <scope>NUCLEOTIDE SEQUENCE [LARGE SCALE GENOMIC DNA]</scope>
    <source>
        <strain evidence="5 6">DSM 16791</strain>
    </source>
</reference>
<keyword evidence="6" id="KW-1185">Reference proteome</keyword>
<dbReference type="InterPro" id="IPR013341">
    <property type="entry name" value="Mandelate_racemase_N_dom"/>
</dbReference>
<dbReference type="AlphaFoldDB" id="A0A317PLE1"/>
<sequence>MKIESITSRAYRLPLREAWISAKYRITHHELVRTDIVTESGLTGTGWCTTIGVGGLSIASLLTAYVNPLLVGEDCRNTERLWEAMWQDLHFAGPGGLTTLAIATVDIALWDLKAKAAGMPLWRLLGGARDRVDVYASAVNLHLTHAELMDQVDRHLAEGYGVFKIKIGRKDFEEDLERVRGVRARIGAARTLLLDSNQRWAAGDAVRFCRALEDVRPGWIEEPILSDDIAGHAQLRGRSGIPVAVGEQLCNRFEFWNYVRAGAADVLQPNVGKVGGITEWMKIAHMAQHANLVVAPHNALELSAHLVAAVPNGFMVENIEGGNLADFGIVSQAPGIENAQVVLGEAPGHGVVFDEAALARFAMDPLAVVNRQSSMHAGI</sequence>
<dbReference type="RefSeq" id="WP_110032813.1">
    <property type="nucleotide sequence ID" value="NZ_QGTR01000003.1"/>
</dbReference>
<evidence type="ECO:0000256" key="3">
    <source>
        <dbReference type="ARBA" id="ARBA00022842"/>
    </source>
</evidence>
<dbReference type="Proteomes" id="UP000246352">
    <property type="component" value="Unassembled WGS sequence"/>
</dbReference>
<dbReference type="EMBL" id="QGTR01000003">
    <property type="protein sequence ID" value="PWW00618.1"/>
    <property type="molecule type" value="Genomic_DNA"/>
</dbReference>
<dbReference type="SMART" id="SM00922">
    <property type="entry name" value="MR_MLE"/>
    <property type="match status" value="1"/>
</dbReference>
<dbReference type="GO" id="GO:0016836">
    <property type="term" value="F:hydro-lyase activity"/>
    <property type="evidence" value="ECO:0007669"/>
    <property type="project" value="TreeGrafter"/>
</dbReference>
<dbReference type="PANTHER" id="PTHR13794:SF58">
    <property type="entry name" value="MITOCHONDRIAL ENOLASE SUPERFAMILY MEMBER 1"/>
    <property type="match status" value="1"/>
</dbReference>
<evidence type="ECO:0000259" key="4">
    <source>
        <dbReference type="SMART" id="SM00922"/>
    </source>
</evidence>
<dbReference type="CDD" id="cd03316">
    <property type="entry name" value="MR_like"/>
    <property type="match status" value="1"/>
</dbReference>
<comment type="caution">
    <text evidence="5">The sequence shown here is derived from an EMBL/GenBank/DDBJ whole genome shotgun (WGS) entry which is preliminary data.</text>
</comment>
<gene>
    <name evidence="5" type="ORF">DFR52_103826</name>
</gene>
<dbReference type="InterPro" id="IPR036849">
    <property type="entry name" value="Enolase-like_C_sf"/>
</dbReference>
<dbReference type="InterPro" id="IPR029065">
    <property type="entry name" value="Enolase_C-like"/>
</dbReference>
<dbReference type="GO" id="GO:0009063">
    <property type="term" value="P:amino acid catabolic process"/>
    <property type="evidence" value="ECO:0007669"/>
    <property type="project" value="InterPro"/>
</dbReference>
<dbReference type="Pfam" id="PF13378">
    <property type="entry name" value="MR_MLE_C"/>
    <property type="match status" value="1"/>
</dbReference>
<evidence type="ECO:0000313" key="5">
    <source>
        <dbReference type="EMBL" id="PWW00618.1"/>
    </source>
</evidence>
<dbReference type="SFLD" id="SFLDS00001">
    <property type="entry name" value="Enolase"/>
    <property type="match status" value="1"/>
</dbReference>
<organism evidence="5 6">
    <name type="scientific">Hoeflea marina</name>
    <dbReference type="NCBI Taxonomy" id="274592"/>
    <lineage>
        <taxon>Bacteria</taxon>
        <taxon>Pseudomonadati</taxon>
        <taxon>Pseudomonadota</taxon>
        <taxon>Alphaproteobacteria</taxon>
        <taxon>Hyphomicrobiales</taxon>
        <taxon>Rhizobiaceae</taxon>
        <taxon>Hoeflea</taxon>
    </lineage>
</organism>
<keyword evidence="2" id="KW-0479">Metal-binding</keyword>
<name>A0A317PLE1_9HYPH</name>
<dbReference type="GO" id="GO:0016052">
    <property type="term" value="P:carbohydrate catabolic process"/>
    <property type="evidence" value="ECO:0007669"/>
    <property type="project" value="TreeGrafter"/>
</dbReference>
<comment type="cofactor">
    <cofactor evidence="1">
        <name>Mg(2+)</name>
        <dbReference type="ChEBI" id="CHEBI:18420"/>
    </cofactor>
</comment>
<evidence type="ECO:0000256" key="2">
    <source>
        <dbReference type="ARBA" id="ARBA00022723"/>
    </source>
</evidence>
<dbReference type="InterPro" id="IPR029017">
    <property type="entry name" value="Enolase-like_N"/>
</dbReference>
<accession>A0A317PLE1</accession>
<dbReference type="PANTHER" id="PTHR13794">
    <property type="entry name" value="ENOLASE SUPERFAMILY, MANDELATE RACEMASE"/>
    <property type="match status" value="1"/>
</dbReference>
<keyword evidence="3" id="KW-0460">Magnesium</keyword>
<dbReference type="OrthoDB" id="9775441at2"/>
<protein>
    <submittedName>
        <fullName evidence="5">L-alanine-DL-glutamate epimerase-like enolase superfamily enzyme</fullName>
    </submittedName>
</protein>
<dbReference type="Gene3D" id="3.20.20.120">
    <property type="entry name" value="Enolase-like C-terminal domain"/>
    <property type="match status" value="1"/>
</dbReference>
<dbReference type="InterPro" id="IPR018110">
    <property type="entry name" value="Mandel_Rmase/mucon_lact_enz_CS"/>
</dbReference>
<feature type="domain" description="Mandelate racemase/muconate lactonizing enzyme C-terminal" evidence="4">
    <location>
        <begin position="145"/>
        <end position="242"/>
    </location>
</feature>
<dbReference type="PROSITE" id="PS00909">
    <property type="entry name" value="MR_MLE_2"/>
    <property type="match status" value="1"/>
</dbReference>
<dbReference type="SUPFAM" id="SSF51604">
    <property type="entry name" value="Enolase C-terminal domain-like"/>
    <property type="match status" value="1"/>
</dbReference>
<dbReference type="InterPro" id="IPR013342">
    <property type="entry name" value="Mandelate_racemase_C"/>
</dbReference>